<dbReference type="GO" id="GO:0005886">
    <property type="term" value="C:plasma membrane"/>
    <property type="evidence" value="ECO:0007669"/>
    <property type="project" value="TreeGrafter"/>
</dbReference>
<dbReference type="GO" id="GO:0005304">
    <property type="term" value="F:L-valine transmembrane transporter activity"/>
    <property type="evidence" value="ECO:0007669"/>
    <property type="project" value="TreeGrafter"/>
</dbReference>
<dbReference type="InterPro" id="IPR003439">
    <property type="entry name" value="ABC_transporter-like_ATP-bd"/>
</dbReference>
<dbReference type="GO" id="GO:0005524">
    <property type="term" value="F:ATP binding"/>
    <property type="evidence" value="ECO:0007669"/>
    <property type="project" value="UniProtKB-KW"/>
</dbReference>
<dbReference type="PROSITE" id="PS50893">
    <property type="entry name" value="ABC_TRANSPORTER_2"/>
    <property type="match status" value="1"/>
</dbReference>
<dbReference type="GO" id="GO:1903806">
    <property type="term" value="P:L-isoleucine import across plasma membrane"/>
    <property type="evidence" value="ECO:0007669"/>
    <property type="project" value="TreeGrafter"/>
</dbReference>
<organism evidence="5 6">
    <name type="scientific">Enterocloster asparagiformis</name>
    <dbReference type="NCBI Taxonomy" id="333367"/>
    <lineage>
        <taxon>Bacteria</taxon>
        <taxon>Bacillati</taxon>
        <taxon>Bacillota</taxon>
        <taxon>Clostridia</taxon>
        <taxon>Lachnospirales</taxon>
        <taxon>Lachnospiraceae</taxon>
        <taxon>Enterocloster</taxon>
    </lineage>
</organism>
<feature type="domain" description="ABC transporter" evidence="4">
    <location>
        <begin position="4"/>
        <end position="252"/>
    </location>
</feature>
<dbReference type="PANTHER" id="PTHR45772:SF7">
    <property type="entry name" value="AMINO ACID ABC TRANSPORTER ATP-BINDING PROTEIN"/>
    <property type="match status" value="1"/>
</dbReference>
<dbReference type="InterPro" id="IPR027417">
    <property type="entry name" value="P-loop_NTPase"/>
</dbReference>
<evidence type="ECO:0000256" key="2">
    <source>
        <dbReference type="ARBA" id="ARBA00022741"/>
    </source>
</evidence>
<evidence type="ECO:0000256" key="1">
    <source>
        <dbReference type="ARBA" id="ARBA00022448"/>
    </source>
</evidence>
<dbReference type="InterPro" id="IPR003593">
    <property type="entry name" value="AAA+_ATPase"/>
</dbReference>
<dbReference type="RefSeq" id="WP_007707223.1">
    <property type="nucleotide sequence ID" value="NZ_BAABXR010000003.1"/>
</dbReference>
<dbReference type="GO" id="GO:1903805">
    <property type="term" value="P:L-valine import across plasma membrane"/>
    <property type="evidence" value="ECO:0007669"/>
    <property type="project" value="TreeGrafter"/>
</dbReference>
<dbReference type="GO" id="GO:0015808">
    <property type="term" value="P:L-alanine transport"/>
    <property type="evidence" value="ECO:0007669"/>
    <property type="project" value="TreeGrafter"/>
</dbReference>
<dbReference type="Pfam" id="PF00005">
    <property type="entry name" value="ABC_tran"/>
    <property type="match status" value="1"/>
</dbReference>
<accession>A0A413FFJ4</accession>
<comment type="caution">
    <text evidence="5">The sequence shown here is derived from an EMBL/GenBank/DDBJ whole genome shotgun (WGS) entry which is preliminary data.</text>
</comment>
<dbReference type="EMBL" id="QSBM01000008">
    <property type="protein sequence ID" value="RGX29340.1"/>
    <property type="molecule type" value="Genomic_DNA"/>
</dbReference>
<evidence type="ECO:0000313" key="6">
    <source>
        <dbReference type="Proteomes" id="UP000283880"/>
    </source>
</evidence>
<dbReference type="SUPFAM" id="SSF52540">
    <property type="entry name" value="P-loop containing nucleoside triphosphate hydrolases"/>
    <property type="match status" value="1"/>
</dbReference>
<evidence type="ECO:0000256" key="3">
    <source>
        <dbReference type="ARBA" id="ARBA00022840"/>
    </source>
</evidence>
<reference evidence="5 6" key="1">
    <citation type="submission" date="2018-08" db="EMBL/GenBank/DDBJ databases">
        <title>A genome reference for cultivated species of the human gut microbiota.</title>
        <authorList>
            <person name="Zou Y."/>
            <person name="Xue W."/>
            <person name="Luo G."/>
        </authorList>
    </citation>
    <scope>NUCLEOTIDE SEQUENCE [LARGE SCALE GENOMIC DNA]</scope>
    <source>
        <strain evidence="5 6">AF04-15</strain>
    </source>
</reference>
<gene>
    <name evidence="5" type="ORF">DWV29_12490</name>
</gene>
<dbReference type="Proteomes" id="UP000283880">
    <property type="component" value="Unassembled WGS sequence"/>
</dbReference>
<dbReference type="GO" id="GO:0015192">
    <property type="term" value="F:L-phenylalanine transmembrane transporter activity"/>
    <property type="evidence" value="ECO:0007669"/>
    <property type="project" value="TreeGrafter"/>
</dbReference>
<proteinExistence type="predicted"/>
<dbReference type="CDD" id="cd03219">
    <property type="entry name" value="ABC_Mj1267_LivG_branched"/>
    <property type="match status" value="1"/>
</dbReference>
<protein>
    <submittedName>
        <fullName evidence="5">ABC transporter ATP-binding protein</fullName>
    </submittedName>
</protein>
<keyword evidence="1" id="KW-0813">Transport</keyword>
<dbReference type="SMART" id="SM00382">
    <property type="entry name" value="AAA"/>
    <property type="match status" value="1"/>
</dbReference>
<dbReference type="Gene3D" id="3.40.50.300">
    <property type="entry name" value="P-loop containing nucleotide triphosphate hydrolases"/>
    <property type="match status" value="1"/>
</dbReference>
<keyword evidence="3 5" id="KW-0067">ATP-binding</keyword>
<dbReference type="GO" id="GO:0016887">
    <property type="term" value="F:ATP hydrolysis activity"/>
    <property type="evidence" value="ECO:0007669"/>
    <property type="project" value="InterPro"/>
</dbReference>
<dbReference type="GO" id="GO:0015188">
    <property type="term" value="F:L-isoleucine transmembrane transporter activity"/>
    <property type="evidence" value="ECO:0007669"/>
    <property type="project" value="TreeGrafter"/>
</dbReference>
<keyword evidence="2" id="KW-0547">Nucleotide-binding</keyword>
<dbReference type="PANTHER" id="PTHR45772">
    <property type="entry name" value="CONSERVED COMPONENT OF ABC TRANSPORTER FOR NATURAL AMINO ACIDS-RELATED"/>
    <property type="match status" value="1"/>
</dbReference>
<name>A0A413FFJ4_9FIRM</name>
<dbReference type="GO" id="GO:0042941">
    <property type="term" value="P:D-alanine transmembrane transport"/>
    <property type="evidence" value="ECO:0007669"/>
    <property type="project" value="TreeGrafter"/>
</dbReference>
<dbReference type="OrthoDB" id="9805514at2"/>
<sequence length="254" mass="28260">MNILEVKDLSISFGGVKAVQNVTLSVEEDSITSIIGPNGAGKTTFFNLVSGVYSPTSGEILFDNENITGLKQHQISLRGISRTFQNIRLFNQLSILENVQSAMDARAKYNLLDSIVTSPKKRRIDKENREKSLKYLELVGLEKNAGDKPGSLPYGLQRKVELARALASEPKLLLLDEPAAGLNPTEVEEFIKLIYKIKKTFHISILLIEHRLQVVHTLSDMIYVLNFGQLLAKGTSKEIIENQDVVAAYMGEDE</sequence>
<dbReference type="FunFam" id="3.40.50.300:FF:000421">
    <property type="entry name" value="Branched-chain amino acid ABC transporter ATP-binding protein"/>
    <property type="match status" value="1"/>
</dbReference>
<dbReference type="AlphaFoldDB" id="A0A413FFJ4"/>
<evidence type="ECO:0000259" key="4">
    <source>
        <dbReference type="PROSITE" id="PS50893"/>
    </source>
</evidence>
<evidence type="ECO:0000313" key="5">
    <source>
        <dbReference type="EMBL" id="RGX29340.1"/>
    </source>
</evidence>
<dbReference type="InterPro" id="IPR051120">
    <property type="entry name" value="ABC_AA/LPS_Transport"/>
</dbReference>